<organism evidence="2 3">
    <name type="scientific">Galerina marginata (strain CBS 339.88)</name>
    <dbReference type="NCBI Taxonomy" id="685588"/>
    <lineage>
        <taxon>Eukaryota</taxon>
        <taxon>Fungi</taxon>
        <taxon>Dikarya</taxon>
        <taxon>Basidiomycota</taxon>
        <taxon>Agaricomycotina</taxon>
        <taxon>Agaricomycetes</taxon>
        <taxon>Agaricomycetidae</taxon>
        <taxon>Agaricales</taxon>
        <taxon>Agaricineae</taxon>
        <taxon>Strophariaceae</taxon>
        <taxon>Galerina</taxon>
    </lineage>
</organism>
<keyword evidence="3" id="KW-1185">Reference proteome</keyword>
<gene>
    <name evidence="2" type="ORF">GALMADRAFT_77244</name>
</gene>
<proteinExistence type="predicted"/>
<accession>A0A067SF88</accession>
<evidence type="ECO:0000256" key="1">
    <source>
        <dbReference type="SAM" id="MobiDB-lite"/>
    </source>
</evidence>
<feature type="compositionally biased region" description="Low complexity" evidence="1">
    <location>
        <begin position="1345"/>
        <end position="1361"/>
    </location>
</feature>
<feature type="region of interest" description="Disordered" evidence="1">
    <location>
        <begin position="1333"/>
        <end position="1367"/>
    </location>
</feature>
<dbReference type="HOGENOM" id="CLU_002907_0_0_1"/>
<dbReference type="OrthoDB" id="3048541at2759"/>
<evidence type="ECO:0000313" key="2">
    <source>
        <dbReference type="EMBL" id="KDR69600.1"/>
    </source>
</evidence>
<dbReference type="EMBL" id="KL142401">
    <property type="protein sequence ID" value="KDR69600.1"/>
    <property type="molecule type" value="Genomic_DNA"/>
</dbReference>
<name>A0A067SF88_GALM3</name>
<evidence type="ECO:0000313" key="3">
    <source>
        <dbReference type="Proteomes" id="UP000027222"/>
    </source>
</evidence>
<feature type="region of interest" description="Disordered" evidence="1">
    <location>
        <begin position="846"/>
        <end position="865"/>
    </location>
</feature>
<reference evidence="3" key="1">
    <citation type="journal article" date="2014" name="Proc. Natl. Acad. Sci. U.S.A.">
        <title>Extensive sampling of basidiomycete genomes demonstrates inadequacy of the white-rot/brown-rot paradigm for wood decay fungi.</title>
        <authorList>
            <person name="Riley R."/>
            <person name="Salamov A.A."/>
            <person name="Brown D.W."/>
            <person name="Nagy L.G."/>
            <person name="Floudas D."/>
            <person name="Held B.W."/>
            <person name="Levasseur A."/>
            <person name="Lombard V."/>
            <person name="Morin E."/>
            <person name="Otillar R."/>
            <person name="Lindquist E.A."/>
            <person name="Sun H."/>
            <person name="LaButti K.M."/>
            <person name="Schmutz J."/>
            <person name="Jabbour D."/>
            <person name="Luo H."/>
            <person name="Baker S.E."/>
            <person name="Pisabarro A.G."/>
            <person name="Walton J.D."/>
            <person name="Blanchette R.A."/>
            <person name="Henrissat B."/>
            <person name="Martin F."/>
            <person name="Cullen D."/>
            <person name="Hibbett D.S."/>
            <person name="Grigoriev I.V."/>
        </authorList>
    </citation>
    <scope>NUCLEOTIDE SEQUENCE [LARGE SCALE GENOMIC DNA]</scope>
    <source>
        <strain evidence="3">CBS 339.88</strain>
    </source>
</reference>
<dbReference type="STRING" id="685588.A0A067SF88"/>
<dbReference type="Proteomes" id="UP000027222">
    <property type="component" value="Unassembled WGS sequence"/>
</dbReference>
<sequence>MSNTIITPGNITPTGNRHSEFCHADGDLTPTATLTPQPSFSNFRFSAEFSAAAAAAATALNDLESPEPDLPFRERCEGQWVDWYPGSVWDTYAYQQHEHRAIPWTLNGTEGQRVRLRSKTCNRYLQGGLNSETVRAACTECIALLKDTKLKRFMERASKQPEPRTPWKYLNFAQIRQVLMNSTKKARRLELQVRATLLPVQRLSKKMDDYKRLVMMLSQKKIAGVATILAVCLRNGDSPQAIHNKLEQAINGTYAPRSGWTNREYDIAFLAKALSGTRLLYALQKAEGYPSNTTLKRRRPISEITVSIGRPSADEVNTNISAFLGKTGRKPPPVDNFLIGQTLMIDGIALEEACRYEHARGVILGVCREHAANGPRLLIESIEDIDNMAQALYESDGNVCHHGKDGTVVAIAPLTGTENYFPVPLVLSPSCKTESGNQLEKWLSDFLDWYRLSPYGECLHGKIERLATDGESSFRFMRFSLGLRVPLNLNTDLGKILRGLKGMNLWTAAHGLITTCDPKHVIKRFATMIRSPTGIQVGDTTLKSDDFLMALTIFGTTTEEKARLLLNPADKQNVPQAVNLLQTLLDTHDINTIANPSHLRRIRDAVFFANILGYFLFPFIKVEMSLSEQIRSLSTFAHLLTALHLRHRSAFMNNALFGDSQAIVKSIIFNVARLQTIRPDIQYHILFEGTDRLEGVFSHARTQDHARNFDVLQLAHKLSVGAEINAIFERNLDLDRGHARRNLVGARGVDHVNPKSWIGEVKVGTVDLPACYSAGRDTADKLLTGHFGLQDGLVNWETLFTNSECDHLRPFGEYVGSRAADTDLADDDSQELLEGLLHEATDFLDPLPGDSERVAGEDTSSTGARPARLQVNELDFEPQILNPTSKTRRDTPYLTVGTRERHIDALMAERLVSDRARKSTMRTLRAQGVTIAETITRRGQKLQSPENANDMNMVKAGDLGAFLVRVGDNVGLAVGEILNFRQGTSRNNLKEVNIDEIETEIGDKATTVALQVLDLSPTVITDGATPNFTWKWTKKYLQTLTSKDGVTSQRHFAVRIPGKNFYPLGPDVMIDDEDMPVWTVENSDLQAALNDAWESLNPDADEIVSNIESLPEIFGTSLPYKSSAGIPQLYVTNLPIQLTKLKAKDEIPCRICKKIVHLNEMRNHVGQHILRSLRTREFELPQIGLNPCGWCGLEGCKTQLIRTAKKTTISSNCAYHYRKMVYSRANTCSTASPCTNVPINCPICPKGRDQQAPTFWKYNLIHHMTEHHLDDQGELPPFPPELRVTTHITRLEEERMGVELADTIYYRTRNKLPDSDGLEDPMDVELQDVELSDSWDPSGYRKRAASVYSQTSSSSRQPSSPKVRRTE</sequence>
<protein>
    <submittedName>
        <fullName evidence="2">Uncharacterized protein</fullName>
    </submittedName>
</protein>